<dbReference type="OrthoDB" id="265905at2"/>
<keyword evidence="4" id="KW-1185">Reference proteome</keyword>
<feature type="signal peptide" evidence="2">
    <location>
        <begin position="1"/>
        <end position="23"/>
    </location>
</feature>
<keyword evidence="2" id="KW-0732">Signal</keyword>
<dbReference type="AlphaFoldDB" id="A0A5C6F9D0"/>
<comment type="caution">
    <text evidence="3">The sequence shown here is derived from an EMBL/GenBank/DDBJ whole genome shotgun (WGS) entry which is preliminary data.</text>
</comment>
<feature type="transmembrane region" description="Helical" evidence="1">
    <location>
        <begin position="299"/>
        <end position="316"/>
    </location>
</feature>
<name>A0A5C6F9D0_9BACT</name>
<evidence type="ECO:0000313" key="3">
    <source>
        <dbReference type="EMBL" id="TWU56309.1"/>
    </source>
</evidence>
<evidence type="ECO:0000313" key="4">
    <source>
        <dbReference type="Proteomes" id="UP000317977"/>
    </source>
</evidence>
<gene>
    <name evidence="3" type="ORF">Poly59_26130</name>
</gene>
<dbReference type="RefSeq" id="WP_146534320.1">
    <property type="nucleotide sequence ID" value="NZ_SJPX01000002.1"/>
</dbReference>
<evidence type="ECO:0000256" key="1">
    <source>
        <dbReference type="SAM" id="Phobius"/>
    </source>
</evidence>
<proteinExistence type="predicted"/>
<dbReference type="EMBL" id="SJPX01000002">
    <property type="protein sequence ID" value="TWU56309.1"/>
    <property type="molecule type" value="Genomic_DNA"/>
</dbReference>
<feature type="chain" id="PRO_5022680632" description="Protein BatD" evidence="2">
    <location>
        <begin position="24"/>
        <end position="343"/>
    </location>
</feature>
<keyword evidence="1" id="KW-1133">Transmembrane helix</keyword>
<evidence type="ECO:0008006" key="5">
    <source>
        <dbReference type="Google" id="ProtNLM"/>
    </source>
</evidence>
<organism evidence="3 4">
    <name type="scientific">Rubripirellula reticaptiva</name>
    <dbReference type="NCBI Taxonomy" id="2528013"/>
    <lineage>
        <taxon>Bacteria</taxon>
        <taxon>Pseudomonadati</taxon>
        <taxon>Planctomycetota</taxon>
        <taxon>Planctomycetia</taxon>
        <taxon>Pirellulales</taxon>
        <taxon>Pirellulaceae</taxon>
        <taxon>Rubripirellula</taxon>
    </lineage>
</organism>
<reference evidence="3 4" key="1">
    <citation type="submission" date="2019-02" db="EMBL/GenBank/DDBJ databases">
        <title>Deep-cultivation of Planctomycetes and their phenomic and genomic characterization uncovers novel biology.</title>
        <authorList>
            <person name="Wiegand S."/>
            <person name="Jogler M."/>
            <person name="Boedeker C."/>
            <person name="Pinto D."/>
            <person name="Vollmers J."/>
            <person name="Rivas-Marin E."/>
            <person name="Kohn T."/>
            <person name="Peeters S.H."/>
            <person name="Heuer A."/>
            <person name="Rast P."/>
            <person name="Oberbeckmann S."/>
            <person name="Bunk B."/>
            <person name="Jeske O."/>
            <person name="Meyerdierks A."/>
            <person name="Storesund J.E."/>
            <person name="Kallscheuer N."/>
            <person name="Luecker S."/>
            <person name="Lage O.M."/>
            <person name="Pohl T."/>
            <person name="Merkel B.J."/>
            <person name="Hornburger P."/>
            <person name="Mueller R.-W."/>
            <person name="Bruemmer F."/>
            <person name="Labrenz M."/>
            <person name="Spormann A.M."/>
            <person name="Op Den Camp H."/>
            <person name="Overmann J."/>
            <person name="Amann R."/>
            <person name="Jetten M.S.M."/>
            <person name="Mascher T."/>
            <person name="Medema M.H."/>
            <person name="Devos D.P."/>
            <person name="Kaster A.-K."/>
            <person name="Ovreas L."/>
            <person name="Rohde M."/>
            <person name="Galperin M.Y."/>
            <person name="Jogler C."/>
        </authorList>
    </citation>
    <scope>NUCLEOTIDE SEQUENCE [LARGE SCALE GENOMIC DNA]</scope>
    <source>
        <strain evidence="3 4">Poly59</strain>
    </source>
</reference>
<sequence length="343" mass="37722" precursor="true">MNRYLLLLIVASAVLLPQYNVDAAKPVVRIKTDPASDEPVVVGQRVRLILDVLGQDGWANVPKLPTFDVPGAIVYVPEGQATRLNETIQGDAYTGQRNEWWIYPQRSGPIMIPRIDVEVKVKFFGAKTQTGSETIGTKPIKMKAAFPEGVSSSTGLVVTDQFQVKQTWEPSRTEVSVGDGVVRSIERKIGGAPALVLPDILFADVDGVTVYRKAPEFQESNNRSELTSARQDRVTYVFTEPGTVDLPSIQLTWWNLQKGELETEMLSGQMFLVTESAATEASPLNAPFRPINSSQFSNLQWWAFAVLLAATILIAGHRGRKYLRTACGLEKTPETGSLPPLNP</sequence>
<evidence type="ECO:0000256" key="2">
    <source>
        <dbReference type="SAM" id="SignalP"/>
    </source>
</evidence>
<accession>A0A5C6F9D0</accession>
<keyword evidence="1" id="KW-0812">Transmembrane</keyword>
<protein>
    <recommendedName>
        <fullName evidence="5">Protein BatD</fullName>
    </recommendedName>
</protein>
<dbReference type="Proteomes" id="UP000317977">
    <property type="component" value="Unassembled WGS sequence"/>
</dbReference>
<keyword evidence="1" id="KW-0472">Membrane</keyword>
<dbReference type="InterPro" id="IPR025738">
    <property type="entry name" value="BatD"/>
</dbReference>
<dbReference type="PANTHER" id="PTHR40940">
    <property type="entry name" value="PROTEIN BATD-RELATED"/>
    <property type="match status" value="1"/>
</dbReference>
<dbReference type="PANTHER" id="PTHR40940:SF1">
    <property type="entry name" value="PROTEIN BATD"/>
    <property type="match status" value="1"/>
</dbReference>